<reference evidence="1 2" key="1">
    <citation type="submission" date="2020-02" db="EMBL/GenBank/DDBJ databases">
        <authorList>
            <person name="Ferguson B K."/>
        </authorList>
    </citation>
    <scope>NUCLEOTIDE SEQUENCE [LARGE SCALE GENOMIC DNA]</scope>
</reference>
<sequence length="216" mass="24509">MLYICMPLVFVSAECQNTIDDALLLHPHGPVCRCSESPQPFFVCCVRPNKRHHRSGRRQRWMLFTTSLQNTGQSGLVMGAETPSGSDQMSRTGNRQVLTVDLCSKSTSFSSRRPVPSGRDRVLVLRFKRSNEYINTSRILSFPSRLGSPTLRLHPAVVFRFVYQVQVCLRGVHGHSSSFKIFERKDILAIRILNNVTLYRAVIQSADLVKRQEKSS</sequence>
<evidence type="ECO:0000313" key="1">
    <source>
        <dbReference type="EMBL" id="CAB0017908.1"/>
    </source>
</evidence>
<protein>
    <submittedName>
        <fullName evidence="1">Uncharacterized protein</fullName>
    </submittedName>
</protein>
<evidence type="ECO:0000313" key="2">
    <source>
        <dbReference type="Proteomes" id="UP000479000"/>
    </source>
</evidence>
<gene>
    <name evidence="1" type="ORF">NTEN_LOCUS21826</name>
</gene>
<accession>A0A6H5HSM9</accession>
<organism evidence="1 2">
    <name type="scientific">Nesidiocoris tenuis</name>
    <dbReference type="NCBI Taxonomy" id="355587"/>
    <lineage>
        <taxon>Eukaryota</taxon>
        <taxon>Metazoa</taxon>
        <taxon>Ecdysozoa</taxon>
        <taxon>Arthropoda</taxon>
        <taxon>Hexapoda</taxon>
        <taxon>Insecta</taxon>
        <taxon>Pterygota</taxon>
        <taxon>Neoptera</taxon>
        <taxon>Paraneoptera</taxon>
        <taxon>Hemiptera</taxon>
        <taxon>Heteroptera</taxon>
        <taxon>Panheteroptera</taxon>
        <taxon>Cimicomorpha</taxon>
        <taxon>Miridae</taxon>
        <taxon>Dicyphina</taxon>
        <taxon>Nesidiocoris</taxon>
    </lineage>
</organism>
<keyword evidence="2" id="KW-1185">Reference proteome</keyword>
<dbReference type="EMBL" id="CADCXU010032064">
    <property type="protein sequence ID" value="CAB0017908.1"/>
    <property type="molecule type" value="Genomic_DNA"/>
</dbReference>
<name>A0A6H5HSM9_9HEMI</name>
<proteinExistence type="predicted"/>
<dbReference type="AlphaFoldDB" id="A0A6H5HSM9"/>
<dbReference type="Proteomes" id="UP000479000">
    <property type="component" value="Unassembled WGS sequence"/>
</dbReference>